<evidence type="ECO:0000256" key="5">
    <source>
        <dbReference type="PROSITE-ProRule" id="PRU01248"/>
    </source>
</evidence>
<dbReference type="Proteomes" id="UP000033423">
    <property type="component" value="Unassembled WGS sequence"/>
</dbReference>
<organism evidence="8 9">
    <name type="scientific">Candidatus Magnetobacterium bavaricum</name>
    <dbReference type="NCBI Taxonomy" id="29290"/>
    <lineage>
        <taxon>Bacteria</taxon>
        <taxon>Pseudomonadati</taxon>
        <taxon>Nitrospirota</taxon>
        <taxon>Thermodesulfovibrionia</taxon>
        <taxon>Thermodesulfovibrionales</taxon>
        <taxon>Candidatus Magnetobacteriaceae</taxon>
        <taxon>Candidatus Magnetobacterium</taxon>
    </lineage>
</organism>
<name>A0A0F3H310_9BACT</name>
<comment type="caution">
    <text evidence="8">The sequence shown here is derived from an EMBL/GenBank/DDBJ whole genome shotgun (WGS) entry which is preliminary data.</text>
</comment>
<dbReference type="SUPFAM" id="SSF56349">
    <property type="entry name" value="DNA breaking-rejoining enzymes"/>
    <property type="match status" value="1"/>
</dbReference>
<dbReference type="PROSITE" id="PS51900">
    <property type="entry name" value="CB"/>
    <property type="match status" value="1"/>
</dbReference>
<keyword evidence="3 5" id="KW-0238">DNA-binding</keyword>
<dbReference type="CDD" id="cd00796">
    <property type="entry name" value="INT_Rci_Hp1_C"/>
    <property type="match status" value="1"/>
</dbReference>
<dbReference type="InterPro" id="IPR013762">
    <property type="entry name" value="Integrase-like_cat_sf"/>
</dbReference>
<feature type="domain" description="Tyr recombinase" evidence="6">
    <location>
        <begin position="74"/>
        <end position="248"/>
    </location>
</feature>
<comment type="similarity">
    <text evidence="1">Belongs to the 'phage' integrase family.</text>
</comment>
<dbReference type="Gene3D" id="1.10.150.130">
    <property type="match status" value="1"/>
</dbReference>
<gene>
    <name evidence="8" type="ORF">MBAV_000508</name>
</gene>
<evidence type="ECO:0000313" key="9">
    <source>
        <dbReference type="Proteomes" id="UP000033423"/>
    </source>
</evidence>
<sequence>MSNLSRYFKGMRATDITSSKIKSYILLRQEQGVANATINRELSALKRMFNLGMRETPAKVNQVPYITRLKENNVRTGYFEYDEYIKMRDNLPDFMKGPFIMAYYTGMRRDEILSLKWSKVNLFERKISLDAGTTKNDEARVVYLKNELLATVKKQRKLRDTKYPKCEYVFFKDGKKIGDFRRTWVVALEKSGLDPKRLFHDLRRTAVRNMVRAGISEKIAMKISGHKTRIIFDRYNIVNENDLVDASEKMESYIGKSQSKHEAEVTDNLVPFRKRGKQLNSGASE</sequence>
<dbReference type="AlphaFoldDB" id="A0A0F3H310"/>
<dbReference type="PROSITE" id="PS51898">
    <property type="entry name" value="TYR_RECOMBINASE"/>
    <property type="match status" value="1"/>
</dbReference>
<evidence type="ECO:0000256" key="3">
    <source>
        <dbReference type="ARBA" id="ARBA00023125"/>
    </source>
</evidence>
<evidence type="ECO:0000256" key="4">
    <source>
        <dbReference type="ARBA" id="ARBA00023172"/>
    </source>
</evidence>
<dbReference type="Gene3D" id="1.10.443.10">
    <property type="entry name" value="Intergrase catalytic core"/>
    <property type="match status" value="1"/>
</dbReference>
<dbReference type="PANTHER" id="PTHR30349:SF64">
    <property type="entry name" value="PROPHAGE INTEGRASE INTD-RELATED"/>
    <property type="match status" value="1"/>
</dbReference>
<evidence type="ECO:0000259" key="7">
    <source>
        <dbReference type="PROSITE" id="PS51900"/>
    </source>
</evidence>
<evidence type="ECO:0000259" key="6">
    <source>
        <dbReference type="PROSITE" id="PS51898"/>
    </source>
</evidence>
<keyword evidence="4" id="KW-0233">DNA recombination</keyword>
<evidence type="ECO:0000256" key="2">
    <source>
        <dbReference type="ARBA" id="ARBA00022908"/>
    </source>
</evidence>
<dbReference type="GO" id="GO:0006310">
    <property type="term" value="P:DNA recombination"/>
    <property type="evidence" value="ECO:0007669"/>
    <property type="project" value="UniProtKB-KW"/>
</dbReference>
<dbReference type="Pfam" id="PF00589">
    <property type="entry name" value="Phage_integrase"/>
    <property type="match status" value="1"/>
</dbReference>
<keyword evidence="9" id="KW-1185">Reference proteome</keyword>
<dbReference type="PANTHER" id="PTHR30349">
    <property type="entry name" value="PHAGE INTEGRASE-RELATED"/>
    <property type="match status" value="1"/>
</dbReference>
<accession>A0A0F3H310</accession>
<dbReference type="InterPro" id="IPR011010">
    <property type="entry name" value="DNA_brk_join_enz"/>
</dbReference>
<feature type="domain" description="Core-binding (CB)" evidence="7">
    <location>
        <begin position="1"/>
        <end position="53"/>
    </location>
</feature>
<reference evidence="8 9" key="1">
    <citation type="submission" date="2015-02" db="EMBL/GenBank/DDBJ databases">
        <title>Single-cell genomics of uncultivated deep-branching MTB reveals a conserved set of magnetosome genes.</title>
        <authorList>
            <person name="Kolinko S."/>
            <person name="Richter M."/>
            <person name="Glockner F.O."/>
            <person name="Brachmann A."/>
            <person name="Schuler D."/>
        </authorList>
    </citation>
    <scope>NUCLEOTIDE SEQUENCE [LARGE SCALE GENOMIC DNA]</scope>
    <source>
        <strain evidence="8">TM-1</strain>
    </source>
</reference>
<evidence type="ECO:0000313" key="8">
    <source>
        <dbReference type="EMBL" id="KJU87303.1"/>
    </source>
</evidence>
<dbReference type="EMBL" id="LACI01000233">
    <property type="protein sequence ID" value="KJU87303.1"/>
    <property type="molecule type" value="Genomic_DNA"/>
</dbReference>
<dbReference type="InterPro" id="IPR050090">
    <property type="entry name" value="Tyrosine_recombinase_XerCD"/>
</dbReference>
<dbReference type="InterPro" id="IPR002104">
    <property type="entry name" value="Integrase_catalytic"/>
</dbReference>
<protein>
    <submittedName>
        <fullName evidence="8">Site-specific recombinase XerD</fullName>
    </submittedName>
</protein>
<evidence type="ECO:0000256" key="1">
    <source>
        <dbReference type="ARBA" id="ARBA00008857"/>
    </source>
</evidence>
<keyword evidence="2" id="KW-0229">DNA integration</keyword>
<dbReference type="InterPro" id="IPR010998">
    <property type="entry name" value="Integrase_recombinase_N"/>
</dbReference>
<dbReference type="GO" id="GO:0003677">
    <property type="term" value="F:DNA binding"/>
    <property type="evidence" value="ECO:0007669"/>
    <property type="project" value="UniProtKB-UniRule"/>
</dbReference>
<proteinExistence type="inferred from homology"/>
<dbReference type="InterPro" id="IPR044068">
    <property type="entry name" value="CB"/>
</dbReference>
<dbReference type="GO" id="GO:0015074">
    <property type="term" value="P:DNA integration"/>
    <property type="evidence" value="ECO:0007669"/>
    <property type="project" value="UniProtKB-KW"/>
</dbReference>